<protein>
    <submittedName>
        <fullName evidence="3">Uncharacterized protein</fullName>
    </submittedName>
</protein>
<evidence type="ECO:0000256" key="2">
    <source>
        <dbReference type="SAM" id="Phobius"/>
    </source>
</evidence>
<dbReference type="OrthoDB" id="2384193at2759"/>
<feature type="transmembrane region" description="Helical" evidence="2">
    <location>
        <begin position="49"/>
        <end position="73"/>
    </location>
</feature>
<sequence length="574" mass="63684">MTHLSDYSFTQRAIANGWFYVWFVAYVFRYDRFGALNPRRILRFELRSIVTLLLLIAIPLHLSYDIGCAVIKYQEGFWSNPNSGQIISRPSFLWAPSNQDQASVLDYALACAIALLTSIFFLLQAFYHYISKSVTKSSFMSSFEFRLNIICSLIVLVVFPTIQFVFRNNHAYREAAPQMAFSIVLLAIAFLGFRTHFRFKSLLKNALLTINENTQGVAEKLEYFKDMNTILTGAMLGSGIALGVSSADGLTPNPVIAHNKFASDFLVTNVNFFEFIIWVTLVLIFYPRRSIVGTAFGVSSGGAGSVTRTVPTSTRPQKSQVDNSDTKYSNGNGTNNARSSLVPYRAPDESNISKSDYIDIERSGSTRHNHGGYNDNDTYPLTKAVGQDDSGDAMQLNTFKIMHDERSLSRNSVAGSLSSVSPRYQQQVISSVPQSPRSPVSPTLSSPRRNGATSPTPFDLPYHQRIAGRGTMTSPGSPSFGSAVPRQPASAVTAPEITHVGQHAFILEEAPRSSRQRTKLATQTQWQEGQRQQQQTTITDYNQARPLSPSTPTTPTIPTTPMRVRKEFRSPPTS</sequence>
<feature type="compositionally biased region" description="Low complexity" evidence="1">
    <location>
        <begin position="425"/>
        <end position="442"/>
    </location>
</feature>
<keyword evidence="2" id="KW-0812">Transmembrane</keyword>
<name>A0A1Y2GZ76_9FUNG</name>
<gene>
    <name evidence="3" type="ORF">BCR41DRAFT_418648</name>
</gene>
<feature type="region of interest" description="Disordered" evidence="1">
    <location>
        <begin position="418"/>
        <end position="490"/>
    </location>
</feature>
<evidence type="ECO:0000313" key="3">
    <source>
        <dbReference type="EMBL" id="ORZ27610.1"/>
    </source>
</evidence>
<keyword evidence="2" id="KW-0472">Membrane</keyword>
<feature type="compositionally biased region" description="Polar residues" evidence="1">
    <location>
        <begin position="311"/>
        <end position="339"/>
    </location>
</feature>
<feature type="transmembrane region" description="Helical" evidence="2">
    <location>
        <begin position="107"/>
        <end position="127"/>
    </location>
</feature>
<evidence type="ECO:0000313" key="4">
    <source>
        <dbReference type="Proteomes" id="UP000193648"/>
    </source>
</evidence>
<feature type="compositionally biased region" description="Polar residues" evidence="1">
    <location>
        <begin position="443"/>
        <end position="456"/>
    </location>
</feature>
<feature type="region of interest" description="Disordered" evidence="1">
    <location>
        <begin position="509"/>
        <end position="574"/>
    </location>
</feature>
<dbReference type="GeneID" id="33571495"/>
<feature type="compositionally biased region" description="Basic and acidic residues" evidence="1">
    <location>
        <begin position="564"/>
        <end position="574"/>
    </location>
</feature>
<accession>A0A1Y2GZ76</accession>
<dbReference type="InParanoid" id="A0A1Y2GZ76"/>
<dbReference type="Proteomes" id="UP000193648">
    <property type="component" value="Unassembled WGS sequence"/>
</dbReference>
<feature type="compositionally biased region" description="Low complexity" evidence="1">
    <location>
        <begin position="522"/>
        <end position="539"/>
    </location>
</feature>
<feature type="transmembrane region" description="Helical" evidence="2">
    <location>
        <begin position="178"/>
        <end position="197"/>
    </location>
</feature>
<feature type="transmembrane region" description="Helical" evidence="2">
    <location>
        <begin position="147"/>
        <end position="166"/>
    </location>
</feature>
<proteinExistence type="predicted"/>
<dbReference type="STRING" id="64571.A0A1Y2GZ76"/>
<reference evidence="3 4" key="1">
    <citation type="submission" date="2016-07" db="EMBL/GenBank/DDBJ databases">
        <title>Pervasive Adenine N6-methylation of Active Genes in Fungi.</title>
        <authorList>
            <consortium name="DOE Joint Genome Institute"/>
            <person name="Mondo S.J."/>
            <person name="Dannebaum R.O."/>
            <person name="Kuo R.C."/>
            <person name="Labutti K."/>
            <person name="Haridas S."/>
            <person name="Kuo A."/>
            <person name="Salamov A."/>
            <person name="Ahrendt S.R."/>
            <person name="Lipzen A."/>
            <person name="Sullivan W."/>
            <person name="Andreopoulos W.B."/>
            <person name="Clum A."/>
            <person name="Lindquist E."/>
            <person name="Daum C."/>
            <person name="Ramamoorthy G.K."/>
            <person name="Gryganskyi A."/>
            <person name="Culley D."/>
            <person name="Magnuson J.K."/>
            <person name="James T.Y."/>
            <person name="O'Malley M.A."/>
            <person name="Stajich J.E."/>
            <person name="Spatafora J.W."/>
            <person name="Visel A."/>
            <person name="Grigoriev I.V."/>
        </authorList>
    </citation>
    <scope>NUCLEOTIDE SEQUENCE [LARGE SCALE GENOMIC DNA]</scope>
    <source>
        <strain evidence="3 4">NRRL 3116</strain>
    </source>
</reference>
<feature type="compositionally biased region" description="Polar residues" evidence="1">
    <location>
        <begin position="471"/>
        <end position="480"/>
    </location>
</feature>
<organism evidence="3 4">
    <name type="scientific">Lobosporangium transversale</name>
    <dbReference type="NCBI Taxonomy" id="64571"/>
    <lineage>
        <taxon>Eukaryota</taxon>
        <taxon>Fungi</taxon>
        <taxon>Fungi incertae sedis</taxon>
        <taxon>Mucoromycota</taxon>
        <taxon>Mortierellomycotina</taxon>
        <taxon>Mortierellomycetes</taxon>
        <taxon>Mortierellales</taxon>
        <taxon>Mortierellaceae</taxon>
        <taxon>Lobosporangium</taxon>
    </lineage>
</organism>
<feature type="transmembrane region" description="Helical" evidence="2">
    <location>
        <begin position="266"/>
        <end position="286"/>
    </location>
</feature>
<dbReference type="AlphaFoldDB" id="A0A1Y2GZ76"/>
<evidence type="ECO:0000256" key="1">
    <source>
        <dbReference type="SAM" id="MobiDB-lite"/>
    </source>
</evidence>
<dbReference type="EMBL" id="MCFF01000003">
    <property type="protein sequence ID" value="ORZ27610.1"/>
    <property type="molecule type" value="Genomic_DNA"/>
</dbReference>
<feature type="transmembrane region" description="Helical" evidence="2">
    <location>
        <begin position="12"/>
        <end position="28"/>
    </location>
</feature>
<feature type="compositionally biased region" description="Low complexity" evidence="1">
    <location>
        <begin position="546"/>
        <end position="561"/>
    </location>
</feature>
<dbReference type="RefSeq" id="XP_021885313.1">
    <property type="nucleotide sequence ID" value="XM_022029652.1"/>
</dbReference>
<feature type="region of interest" description="Disordered" evidence="1">
    <location>
        <begin position="300"/>
        <end position="389"/>
    </location>
</feature>
<keyword evidence="2" id="KW-1133">Transmembrane helix</keyword>
<comment type="caution">
    <text evidence="3">The sequence shown here is derived from an EMBL/GenBank/DDBJ whole genome shotgun (WGS) entry which is preliminary data.</text>
</comment>
<keyword evidence="4" id="KW-1185">Reference proteome</keyword>